<evidence type="ECO:0000256" key="1">
    <source>
        <dbReference type="SAM" id="MobiDB-lite"/>
    </source>
</evidence>
<dbReference type="Proteomes" id="UP000183529">
    <property type="component" value="Unassembled WGS sequence"/>
</dbReference>
<dbReference type="EMBL" id="FNZM01000001">
    <property type="protein sequence ID" value="SEI82654.1"/>
    <property type="molecule type" value="Genomic_DNA"/>
</dbReference>
<evidence type="ECO:0000313" key="5">
    <source>
        <dbReference type="Proteomes" id="UP000183529"/>
    </source>
</evidence>
<comment type="caution">
    <text evidence="4">The sequence shown here is derived from an EMBL/GenBank/DDBJ whole genome shotgun (WGS) entry which is preliminary data.</text>
</comment>
<name>A0AAQ1GAN3_9BURK</name>
<keyword evidence="2" id="KW-1133">Transmembrane helix</keyword>
<feature type="transmembrane region" description="Helical" evidence="2">
    <location>
        <begin position="407"/>
        <end position="431"/>
    </location>
</feature>
<evidence type="ECO:0000313" key="3">
    <source>
        <dbReference type="EMBL" id="PXX19679.1"/>
    </source>
</evidence>
<organism evidence="4 5">
    <name type="scientific">Paraburkholderia tropica</name>
    <dbReference type="NCBI Taxonomy" id="92647"/>
    <lineage>
        <taxon>Bacteria</taxon>
        <taxon>Pseudomonadati</taxon>
        <taxon>Pseudomonadota</taxon>
        <taxon>Betaproteobacteria</taxon>
        <taxon>Burkholderiales</taxon>
        <taxon>Burkholderiaceae</taxon>
        <taxon>Paraburkholderia</taxon>
    </lineage>
</organism>
<keyword evidence="2" id="KW-0812">Transmembrane</keyword>
<dbReference type="Proteomes" id="UP000247515">
    <property type="component" value="Unassembled WGS sequence"/>
</dbReference>
<protein>
    <submittedName>
        <fullName evidence="4">Uncharacterized protein</fullName>
    </submittedName>
</protein>
<keyword evidence="6" id="KW-1185">Reference proteome</keyword>
<feature type="compositionally biased region" description="Polar residues" evidence="1">
    <location>
        <begin position="11"/>
        <end position="24"/>
    </location>
</feature>
<evidence type="ECO:0000256" key="2">
    <source>
        <dbReference type="SAM" id="Phobius"/>
    </source>
</evidence>
<accession>A0AAQ1GAN3</accession>
<evidence type="ECO:0000313" key="6">
    <source>
        <dbReference type="Proteomes" id="UP000247515"/>
    </source>
</evidence>
<dbReference type="AlphaFoldDB" id="A0AAQ1GAN3"/>
<dbReference type="EMBL" id="QJJV01000002">
    <property type="protein sequence ID" value="PXX19679.1"/>
    <property type="molecule type" value="Genomic_DNA"/>
</dbReference>
<gene>
    <name evidence="3" type="ORF">C7400_102104</name>
    <name evidence="4" type="ORF">SAMN05216550_101102</name>
</gene>
<feature type="region of interest" description="Disordered" evidence="1">
    <location>
        <begin position="1"/>
        <end position="28"/>
    </location>
</feature>
<keyword evidence="2" id="KW-0472">Membrane</keyword>
<evidence type="ECO:0000313" key="4">
    <source>
        <dbReference type="EMBL" id="SEI82654.1"/>
    </source>
</evidence>
<proteinExistence type="predicted"/>
<dbReference type="RefSeq" id="WP_124263089.1">
    <property type="nucleotide sequence ID" value="NZ_CADFGN010000005.1"/>
</dbReference>
<reference evidence="4 5" key="1">
    <citation type="submission" date="2016-10" db="EMBL/GenBank/DDBJ databases">
        <authorList>
            <person name="Varghese N."/>
            <person name="Submissions S."/>
        </authorList>
    </citation>
    <scope>NUCLEOTIDE SEQUENCE [LARGE SCALE GENOMIC DNA]</scope>
    <source>
        <strain evidence="4 5">LMG 22274</strain>
    </source>
</reference>
<reference evidence="3 6" key="2">
    <citation type="submission" date="2018-05" db="EMBL/GenBank/DDBJ databases">
        <title>Genomic Encyclopedia of Type Strains, Phase IV (KMG-V): Genome sequencing to study the core and pangenomes of soil and plant-associated prokaryotes.</title>
        <authorList>
            <person name="Whitman W."/>
        </authorList>
    </citation>
    <scope>NUCLEOTIDE SEQUENCE [LARGE SCALE GENOMIC DNA]</scope>
    <source>
        <strain evidence="3 6">SIr-6563</strain>
    </source>
</reference>
<sequence>MTTLEPVAALSSRTALSTETSAPSSRELRERRLDELLESCKQQTLQQIIGPFGLTPAMFDDKTGGNVTTLRNFEQGITATQNDAAAYTEWHDKQSNPIDRTAYGKTFPAKRKAMFQNDEPIISAYTGKELPRDGRTHLDHVNSVKSIEIDPRANLFMNEAQRVEMANAPENLVPAEHDINQSMQDKVKLDWANAERKKTPGQTNAESFGVDVELLKRTQDKADRHRKIETLKAQAKKQGAELASTCATEAGKNALRQAMGVLLHEFVNSSYVEVATLVRTPAPTENLVDRVTEALKRTLDRVTAKLGHAFDALIEGGVQGAVSNLLTFIINNVVTTSAKIVTVIRESFKGLWQAIKIVCFPPKGLSAMDAARQATKIIAGVITTSVGLLFEQSIKGFLVSIPFLAPLAAYVAPVITGILTGLMTALTVYAIDRLFDWLSQTGTEHLEAQIDTLEADAALGERLATFIEQQYQHSQRYQEMLACYEAMAEDLEKAEHHLLAAVDTAAATVEIGASTHKALGTGLANMKQMDDELERLLADYCTKP</sequence>